<gene>
    <name evidence="2" type="ORF">TBK1r_31160</name>
</gene>
<evidence type="ECO:0008006" key="4">
    <source>
        <dbReference type="Google" id="ProtNLM"/>
    </source>
</evidence>
<reference evidence="2 3" key="1">
    <citation type="submission" date="2019-02" db="EMBL/GenBank/DDBJ databases">
        <title>Deep-cultivation of Planctomycetes and their phenomic and genomic characterization uncovers novel biology.</title>
        <authorList>
            <person name="Wiegand S."/>
            <person name="Jogler M."/>
            <person name="Boedeker C."/>
            <person name="Pinto D."/>
            <person name="Vollmers J."/>
            <person name="Rivas-Marin E."/>
            <person name="Kohn T."/>
            <person name="Peeters S.H."/>
            <person name="Heuer A."/>
            <person name="Rast P."/>
            <person name="Oberbeckmann S."/>
            <person name="Bunk B."/>
            <person name="Jeske O."/>
            <person name="Meyerdierks A."/>
            <person name="Storesund J.E."/>
            <person name="Kallscheuer N."/>
            <person name="Luecker S."/>
            <person name="Lage O.M."/>
            <person name="Pohl T."/>
            <person name="Merkel B.J."/>
            <person name="Hornburger P."/>
            <person name="Mueller R.-W."/>
            <person name="Bruemmer F."/>
            <person name="Labrenz M."/>
            <person name="Spormann A.M."/>
            <person name="Op den Camp H."/>
            <person name="Overmann J."/>
            <person name="Amann R."/>
            <person name="Jetten M.S.M."/>
            <person name="Mascher T."/>
            <person name="Medema M.H."/>
            <person name="Devos D.P."/>
            <person name="Kaster A.-K."/>
            <person name="Ovreas L."/>
            <person name="Rohde M."/>
            <person name="Galperin M.Y."/>
            <person name="Jogler C."/>
        </authorList>
    </citation>
    <scope>NUCLEOTIDE SEQUENCE [LARGE SCALE GENOMIC DNA]</scope>
    <source>
        <strain evidence="2 3">TBK1r</strain>
    </source>
</reference>
<organism evidence="2 3">
    <name type="scientific">Stieleria magnilauensis</name>
    <dbReference type="NCBI Taxonomy" id="2527963"/>
    <lineage>
        <taxon>Bacteria</taxon>
        <taxon>Pseudomonadati</taxon>
        <taxon>Planctomycetota</taxon>
        <taxon>Planctomycetia</taxon>
        <taxon>Pirellulales</taxon>
        <taxon>Pirellulaceae</taxon>
        <taxon>Stieleria</taxon>
    </lineage>
</organism>
<keyword evidence="3" id="KW-1185">Reference proteome</keyword>
<feature type="region of interest" description="Disordered" evidence="1">
    <location>
        <begin position="56"/>
        <end position="80"/>
    </location>
</feature>
<accession>A0ABX5XS61</accession>
<evidence type="ECO:0000256" key="1">
    <source>
        <dbReference type="SAM" id="MobiDB-lite"/>
    </source>
</evidence>
<dbReference type="RefSeq" id="WP_419581365.1">
    <property type="nucleotide sequence ID" value="NZ_CP036432.1"/>
</dbReference>
<dbReference type="EMBL" id="CP036432">
    <property type="protein sequence ID" value="QDV84171.1"/>
    <property type="molecule type" value="Genomic_DNA"/>
</dbReference>
<feature type="compositionally biased region" description="Basic and acidic residues" evidence="1">
    <location>
        <begin position="56"/>
        <end position="74"/>
    </location>
</feature>
<name>A0ABX5XS61_9BACT</name>
<evidence type="ECO:0000313" key="2">
    <source>
        <dbReference type="EMBL" id="QDV84171.1"/>
    </source>
</evidence>
<dbReference type="Proteomes" id="UP000318081">
    <property type="component" value="Chromosome"/>
</dbReference>
<evidence type="ECO:0000313" key="3">
    <source>
        <dbReference type="Proteomes" id="UP000318081"/>
    </source>
</evidence>
<protein>
    <recommendedName>
        <fullName evidence="4">Secreted protein</fullName>
    </recommendedName>
</protein>
<sequence>MRAIIGIAILLLVLAWVGWVQFSSPEGDPTMRVDTDKVRQDTAVIVEKSKQVLDETAEKVDASLDTEPHDHDTEPVETEQ</sequence>
<proteinExistence type="predicted"/>